<evidence type="ECO:0000313" key="2">
    <source>
        <dbReference type="EMBL" id="AET33111.1"/>
    </source>
</evidence>
<reference evidence="2 3" key="1">
    <citation type="journal article" date="2012" name="J. Bacteriol.">
        <title>Complete genome sequence of strain 1860, a crenarchaeon of the genus pyrobaculum able to grow with various electron acceptors.</title>
        <authorList>
            <person name="Mardanov A.V."/>
            <person name="Gumerov V.M."/>
            <person name="Slobodkina G.B."/>
            <person name="Beletsky A.V."/>
            <person name="Bonch-Osmolovskaya E.A."/>
            <person name="Ravin N.V."/>
            <person name="Skryabin K.G."/>
        </authorList>
    </citation>
    <scope>NUCLEOTIDE SEQUENCE [LARGE SCALE GENOMIC DNA]</scope>
    <source>
        <strain evidence="2 3">1860</strain>
    </source>
</reference>
<sequence length="75" mass="8604">MATVKVTRNYQITIPAEYRKKLGIKIGDVVMIYMEGDRLVLVPARRRRITFKIGRTVNVKELERGVEKALDEAVS</sequence>
<dbReference type="BioCyc" id="PSP1104324:GJSN-1666-MONOMER"/>
<evidence type="ECO:0000313" key="3">
    <source>
        <dbReference type="Proteomes" id="UP000005867"/>
    </source>
</evidence>
<dbReference type="InterPro" id="IPR052975">
    <property type="entry name" value="Repressor-like_regulatory"/>
</dbReference>
<dbReference type="NCBIfam" id="TIGR01439">
    <property type="entry name" value="lp_hng_hel_AbrB"/>
    <property type="match status" value="1"/>
</dbReference>
<evidence type="ECO:0000259" key="1">
    <source>
        <dbReference type="PROSITE" id="PS51740"/>
    </source>
</evidence>
<keyword evidence="3" id="KW-1185">Reference proteome</keyword>
<dbReference type="HOGENOM" id="CLU_158484_9_3_2"/>
<name>G7VGL1_9CREN</name>
<dbReference type="OrthoDB" id="30861at2157"/>
<proteinExistence type="predicted"/>
<dbReference type="Proteomes" id="UP000005867">
    <property type="component" value="Chromosome"/>
</dbReference>
<feature type="domain" description="SpoVT-AbrB" evidence="1">
    <location>
        <begin position="1"/>
        <end position="46"/>
    </location>
</feature>
<dbReference type="PANTHER" id="PTHR34860">
    <property type="entry name" value="REPRESSOR-LIKE PROTEIN SSO7C3"/>
    <property type="match status" value="1"/>
</dbReference>
<dbReference type="SUPFAM" id="SSF89447">
    <property type="entry name" value="AbrB/MazE/MraZ-like"/>
    <property type="match status" value="1"/>
</dbReference>
<dbReference type="Pfam" id="PF04014">
    <property type="entry name" value="MazE_antitoxin"/>
    <property type="match status" value="1"/>
</dbReference>
<dbReference type="AlphaFoldDB" id="G7VGL1"/>
<protein>
    <recommendedName>
        <fullName evidence="1">SpoVT-AbrB domain-containing protein</fullName>
    </recommendedName>
</protein>
<dbReference type="InterPro" id="IPR007159">
    <property type="entry name" value="SpoVT-AbrB_dom"/>
</dbReference>
<dbReference type="PROSITE" id="PS51740">
    <property type="entry name" value="SPOVT_ABRB"/>
    <property type="match status" value="1"/>
</dbReference>
<gene>
    <name evidence="2" type="ORF">P186_1697</name>
</gene>
<organism evidence="2 3">
    <name type="scientific">Pyrobaculum ferrireducens</name>
    <dbReference type="NCBI Taxonomy" id="1104324"/>
    <lineage>
        <taxon>Archaea</taxon>
        <taxon>Thermoproteota</taxon>
        <taxon>Thermoprotei</taxon>
        <taxon>Thermoproteales</taxon>
        <taxon>Thermoproteaceae</taxon>
        <taxon>Pyrobaculum</taxon>
    </lineage>
</organism>
<dbReference type="RefSeq" id="WP_014288937.1">
    <property type="nucleotide sequence ID" value="NC_016645.1"/>
</dbReference>
<dbReference type="PANTHER" id="PTHR34860:SF6">
    <property type="entry name" value="REPRESSOR-LIKE PROTEIN SSO7C3"/>
    <property type="match status" value="1"/>
</dbReference>
<dbReference type="GO" id="GO:0003677">
    <property type="term" value="F:DNA binding"/>
    <property type="evidence" value="ECO:0007669"/>
    <property type="project" value="InterPro"/>
</dbReference>
<dbReference type="Gene3D" id="2.10.260.10">
    <property type="match status" value="1"/>
</dbReference>
<accession>G7VGL1</accession>
<dbReference type="InterPro" id="IPR037914">
    <property type="entry name" value="SpoVT-AbrB_sf"/>
</dbReference>
<dbReference type="KEGG" id="pyr:P186_1697"/>
<dbReference type="eggNOG" id="arCOG00815">
    <property type="taxonomic scope" value="Archaea"/>
</dbReference>
<dbReference type="GeneID" id="11596195"/>
<dbReference type="EMBL" id="CP003098">
    <property type="protein sequence ID" value="AET33111.1"/>
    <property type="molecule type" value="Genomic_DNA"/>
</dbReference>
<dbReference type="SMART" id="SM00966">
    <property type="entry name" value="SpoVT_AbrB"/>
    <property type="match status" value="1"/>
</dbReference>